<organism evidence="2 3">
    <name type="scientific">Fictibacillus phosphorivorans</name>
    <dbReference type="NCBI Taxonomy" id="1221500"/>
    <lineage>
        <taxon>Bacteria</taxon>
        <taxon>Bacillati</taxon>
        <taxon>Bacillota</taxon>
        <taxon>Bacilli</taxon>
        <taxon>Bacillales</taxon>
        <taxon>Fictibacillaceae</taxon>
        <taxon>Fictibacillus</taxon>
    </lineage>
</organism>
<reference evidence="2 3" key="1">
    <citation type="submission" date="2016-04" db="EMBL/GenBank/DDBJ databases">
        <title>Complete genome sequence of Fictibacillus phosphorivorans G25-29, a strain toxic to nematodes.</title>
        <authorList>
            <person name="Zheng Z."/>
        </authorList>
    </citation>
    <scope>NUCLEOTIDE SEQUENCE [LARGE SCALE GENOMIC DNA]</scope>
    <source>
        <strain evidence="2 3">G25-29</strain>
    </source>
</reference>
<keyword evidence="1" id="KW-1133">Transmembrane helix</keyword>
<dbReference type="AlphaFoldDB" id="A0A168W9L3"/>
<name>A0A168W9L3_9BACL</name>
<dbReference type="Pfam" id="PF14150">
    <property type="entry name" value="YesK"/>
    <property type="match status" value="1"/>
</dbReference>
<evidence type="ECO:0000256" key="1">
    <source>
        <dbReference type="SAM" id="Phobius"/>
    </source>
</evidence>
<dbReference type="EMBL" id="CP015378">
    <property type="protein sequence ID" value="ANC78735.1"/>
    <property type="molecule type" value="Genomic_DNA"/>
</dbReference>
<feature type="transmembrane region" description="Helical" evidence="1">
    <location>
        <begin position="31"/>
        <end position="51"/>
    </location>
</feature>
<gene>
    <name evidence="2" type="ORF">ABE65_018800</name>
</gene>
<keyword evidence="1" id="KW-0472">Membrane</keyword>
<keyword evidence="3" id="KW-1185">Reference proteome</keyword>
<sequence>MFFGMPFLISLVPGVIVLFLTWWLRKKNVSLFIKLVPCLLTVISSLVIFYVSLEFIRGFEGAAYGILAFFLLCYGVAAYFLATKRITVIPNTKKG</sequence>
<evidence type="ECO:0000313" key="3">
    <source>
        <dbReference type="Proteomes" id="UP000076623"/>
    </source>
</evidence>
<dbReference type="KEGG" id="fpn:ABE65_018800"/>
<dbReference type="RefSeq" id="WP_066398360.1">
    <property type="nucleotide sequence ID" value="NZ_CP015378.1"/>
</dbReference>
<dbReference type="InterPro" id="IPR025434">
    <property type="entry name" value="YesK-like"/>
</dbReference>
<proteinExistence type="predicted"/>
<keyword evidence="1" id="KW-0812">Transmembrane</keyword>
<evidence type="ECO:0000313" key="2">
    <source>
        <dbReference type="EMBL" id="ANC78735.1"/>
    </source>
</evidence>
<protein>
    <recommendedName>
        <fullName evidence="4">Preprotein translocase subunit SecD</fullName>
    </recommendedName>
</protein>
<dbReference type="Proteomes" id="UP000076623">
    <property type="component" value="Chromosome"/>
</dbReference>
<accession>A0A168W9L3</accession>
<feature type="transmembrane region" description="Helical" evidence="1">
    <location>
        <begin position="63"/>
        <end position="82"/>
    </location>
</feature>
<evidence type="ECO:0008006" key="4">
    <source>
        <dbReference type="Google" id="ProtNLM"/>
    </source>
</evidence>
<feature type="transmembrane region" description="Helical" evidence="1">
    <location>
        <begin position="6"/>
        <end position="24"/>
    </location>
</feature>